<dbReference type="Proteomes" id="UP000030752">
    <property type="component" value="Unassembled WGS sequence"/>
</dbReference>
<dbReference type="InterPro" id="IPR029058">
    <property type="entry name" value="AB_hydrolase_fold"/>
</dbReference>
<dbReference type="RefSeq" id="XP_008713656.1">
    <property type="nucleotide sequence ID" value="XM_008715434.1"/>
</dbReference>
<accession>W2S8F0</accession>
<dbReference type="InterPro" id="IPR003140">
    <property type="entry name" value="PLipase/COase/thioEstase"/>
</dbReference>
<dbReference type="InterPro" id="IPR050565">
    <property type="entry name" value="LYPA1-2/EST-like"/>
</dbReference>
<keyword evidence="4" id="KW-1185">Reference proteome</keyword>
<dbReference type="Gene3D" id="3.40.50.1820">
    <property type="entry name" value="alpha/beta hydrolase"/>
    <property type="match status" value="1"/>
</dbReference>
<dbReference type="HOGENOM" id="CLU_062889_1_0_1"/>
<dbReference type="SUPFAM" id="SSF53474">
    <property type="entry name" value="alpha/beta-Hydrolases"/>
    <property type="match status" value="1"/>
</dbReference>
<dbReference type="InParanoid" id="W2S8F0"/>
<dbReference type="EMBL" id="KI635846">
    <property type="protein sequence ID" value="ETN44214.1"/>
    <property type="molecule type" value="Genomic_DNA"/>
</dbReference>
<reference evidence="3 4" key="1">
    <citation type="submission" date="2013-03" db="EMBL/GenBank/DDBJ databases">
        <title>The Genome Sequence of Phialophora europaea CBS 101466.</title>
        <authorList>
            <consortium name="The Broad Institute Genomics Platform"/>
            <person name="Cuomo C."/>
            <person name="de Hoog S."/>
            <person name="Gorbushina A."/>
            <person name="Walker B."/>
            <person name="Young S.K."/>
            <person name="Zeng Q."/>
            <person name="Gargeya S."/>
            <person name="Fitzgerald M."/>
            <person name="Haas B."/>
            <person name="Abouelleil A."/>
            <person name="Allen A.W."/>
            <person name="Alvarado L."/>
            <person name="Arachchi H.M."/>
            <person name="Berlin A.M."/>
            <person name="Chapman S.B."/>
            <person name="Gainer-Dewar J."/>
            <person name="Goldberg J."/>
            <person name="Griggs A."/>
            <person name="Gujja S."/>
            <person name="Hansen M."/>
            <person name="Howarth C."/>
            <person name="Imamovic A."/>
            <person name="Ireland A."/>
            <person name="Larimer J."/>
            <person name="McCowan C."/>
            <person name="Murphy C."/>
            <person name="Pearson M."/>
            <person name="Poon T.W."/>
            <person name="Priest M."/>
            <person name="Roberts A."/>
            <person name="Saif S."/>
            <person name="Shea T."/>
            <person name="Sisk P."/>
            <person name="Sykes S."/>
            <person name="Wortman J."/>
            <person name="Nusbaum C."/>
            <person name="Birren B."/>
        </authorList>
    </citation>
    <scope>NUCLEOTIDE SEQUENCE [LARGE SCALE GENOMIC DNA]</scope>
    <source>
        <strain evidence="3 4">CBS 101466</strain>
    </source>
</reference>
<dbReference type="GeneID" id="19978104"/>
<dbReference type="AlphaFoldDB" id="W2S8F0"/>
<dbReference type="VEuPathDB" id="FungiDB:HMPREF1541_10765"/>
<dbReference type="OrthoDB" id="437457at2759"/>
<dbReference type="Pfam" id="PF02230">
    <property type="entry name" value="Abhydrolase_2"/>
    <property type="match status" value="1"/>
</dbReference>
<dbReference type="eggNOG" id="KOG2112">
    <property type="taxonomic scope" value="Eukaryota"/>
</dbReference>
<sequence length="245" mass="26354">MPTVPTPADFSQDLQPVIYLPPNSQPTNVIIFLPGLGDTTANFASFAKALNLPDAVTITLQPPYPLPFPFGPGSQWSDDVQVDTSTGTFDPDSPLTKAAAQLADLITTLQSTHKFTPPQIHLFGYGQGGSLALTTLLHPALQDIPSLGGVTSIGGAIPLASSAVTSGSKNRTPVLLLGGRRGALAKDEQSPVKRVRDAFEFVEYHEWRKVDDSMPKNREEALPMMQFLARRLRSRRGVPEGAVEL</sequence>
<evidence type="ECO:0000259" key="2">
    <source>
        <dbReference type="Pfam" id="PF02230"/>
    </source>
</evidence>
<organism evidence="3 4">
    <name type="scientific">Cyphellophora europaea (strain CBS 101466)</name>
    <name type="common">Phialophora europaea</name>
    <dbReference type="NCBI Taxonomy" id="1220924"/>
    <lineage>
        <taxon>Eukaryota</taxon>
        <taxon>Fungi</taxon>
        <taxon>Dikarya</taxon>
        <taxon>Ascomycota</taxon>
        <taxon>Pezizomycotina</taxon>
        <taxon>Eurotiomycetes</taxon>
        <taxon>Chaetothyriomycetidae</taxon>
        <taxon>Chaetothyriales</taxon>
        <taxon>Cyphellophoraceae</taxon>
        <taxon>Cyphellophora</taxon>
    </lineage>
</organism>
<name>W2S8F0_CYPE1</name>
<protein>
    <recommendedName>
        <fullName evidence="2">Phospholipase/carboxylesterase/thioesterase domain-containing protein</fullName>
    </recommendedName>
</protein>
<comment type="similarity">
    <text evidence="1">Belongs to the AB hydrolase superfamily. AB hydrolase 2 family.</text>
</comment>
<evidence type="ECO:0000313" key="4">
    <source>
        <dbReference type="Proteomes" id="UP000030752"/>
    </source>
</evidence>
<proteinExistence type="inferred from homology"/>
<dbReference type="GO" id="GO:0005737">
    <property type="term" value="C:cytoplasm"/>
    <property type="evidence" value="ECO:0007669"/>
    <property type="project" value="TreeGrafter"/>
</dbReference>
<dbReference type="STRING" id="1220924.W2S8F0"/>
<dbReference type="GO" id="GO:0052689">
    <property type="term" value="F:carboxylic ester hydrolase activity"/>
    <property type="evidence" value="ECO:0007669"/>
    <property type="project" value="TreeGrafter"/>
</dbReference>
<dbReference type="PANTHER" id="PTHR10655">
    <property type="entry name" value="LYSOPHOSPHOLIPASE-RELATED"/>
    <property type="match status" value="1"/>
</dbReference>
<dbReference type="GO" id="GO:0008474">
    <property type="term" value="F:palmitoyl-(protein) hydrolase activity"/>
    <property type="evidence" value="ECO:0007669"/>
    <property type="project" value="TreeGrafter"/>
</dbReference>
<evidence type="ECO:0000256" key="1">
    <source>
        <dbReference type="ARBA" id="ARBA00006499"/>
    </source>
</evidence>
<gene>
    <name evidence="3" type="ORF">HMPREF1541_10765</name>
</gene>
<dbReference type="PANTHER" id="PTHR10655:SF67">
    <property type="entry name" value="PHOSPHOLIPASE_CARBOXYLESTERASE SUPERFAMILY (AFU_ORTHOLOGUE AFUA_5G09340)"/>
    <property type="match status" value="1"/>
</dbReference>
<evidence type="ECO:0000313" key="3">
    <source>
        <dbReference type="EMBL" id="ETN44214.1"/>
    </source>
</evidence>
<feature type="domain" description="Phospholipase/carboxylesterase/thioesterase" evidence="2">
    <location>
        <begin position="22"/>
        <end position="179"/>
    </location>
</feature>